<evidence type="ECO:0000256" key="4">
    <source>
        <dbReference type="ARBA" id="ARBA00022614"/>
    </source>
</evidence>
<evidence type="ECO:0000256" key="9">
    <source>
        <dbReference type="ARBA" id="ARBA00022741"/>
    </source>
</evidence>
<dbReference type="Proteomes" id="UP000504608">
    <property type="component" value="Unplaced"/>
</dbReference>
<dbReference type="GeneID" id="111488547"/>
<name>A0A6J1JNT6_CUCMA</name>
<dbReference type="PROSITE" id="PS00108">
    <property type="entry name" value="PROTEIN_KINASE_ST"/>
    <property type="match status" value="1"/>
</dbReference>
<comment type="subcellular location">
    <subcellularLocation>
        <location evidence="1">Membrane</location>
        <topology evidence="1">Single-pass membrane protein</topology>
    </subcellularLocation>
</comment>
<dbReference type="SMART" id="SM00220">
    <property type="entry name" value="S_TKc"/>
    <property type="match status" value="1"/>
</dbReference>
<dbReference type="PANTHER" id="PTHR45631:SF202">
    <property type="entry name" value="SENESCENCE-INDUCED RECEPTOR-LIKE SERINE_THREONINE-PROTEIN KINASE"/>
    <property type="match status" value="1"/>
</dbReference>
<keyword evidence="18" id="KW-1185">Reference proteome</keyword>
<dbReference type="InterPro" id="IPR024788">
    <property type="entry name" value="Malectin-like_Carb-bd_dom"/>
</dbReference>
<dbReference type="FunFam" id="3.80.10.10:FF:000129">
    <property type="entry name" value="Leucine-rich repeat receptor-like kinase"/>
    <property type="match status" value="1"/>
</dbReference>
<feature type="chain" id="PRO_5027050141" evidence="16">
    <location>
        <begin position="20"/>
        <end position="873"/>
    </location>
</feature>
<protein>
    <submittedName>
        <fullName evidence="19">Leucine-rich repeat receptor-like protein kinase At2g19210</fullName>
    </submittedName>
</protein>
<keyword evidence="9" id="KW-0547">Nucleotide-binding</keyword>
<keyword evidence="14" id="KW-0675">Receptor</keyword>
<dbReference type="Pfam" id="PF00069">
    <property type="entry name" value="Pkinase"/>
    <property type="match status" value="1"/>
</dbReference>
<evidence type="ECO:0000313" key="19">
    <source>
        <dbReference type="RefSeq" id="XP_022992102.1"/>
    </source>
</evidence>
<keyword evidence="4" id="KW-0433">Leucine-rich repeat</keyword>
<evidence type="ECO:0000256" key="8">
    <source>
        <dbReference type="ARBA" id="ARBA00022737"/>
    </source>
</evidence>
<dbReference type="FunFam" id="1.10.510.10:FF:000146">
    <property type="entry name" value="LRR receptor-like serine/threonine-protein kinase IOS1"/>
    <property type="match status" value="1"/>
</dbReference>
<evidence type="ECO:0000256" key="6">
    <source>
        <dbReference type="ARBA" id="ARBA00022692"/>
    </source>
</evidence>
<dbReference type="Pfam" id="PF00560">
    <property type="entry name" value="LRR_1"/>
    <property type="match status" value="2"/>
</dbReference>
<keyword evidence="11" id="KW-0067">ATP-binding</keyword>
<keyword evidence="13 15" id="KW-0472">Membrane</keyword>
<gene>
    <name evidence="19" type="primary">LOC111488547</name>
</gene>
<dbReference type="OrthoDB" id="2017114at2759"/>
<dbReference type="SUPFAM" id="SSF56112">
    <property type="entry name" value="Protein kinase-like (PK-like)"/>
    <property type="match status" value="1"/>
</dbReference>
<evidence type="ECO:0000256" key="7">
    <source>
        <dbReference type="ARBA" id="ARBA00022729"/>
    </source>
</evidence>
<evidence type="ECO:0000256" key="14">
    <source>
        <dbReference type="ARBA" id="ARBA00023170"/>
    </source>
</evidence>
<keyword evidence="10" id="KW-0418">Kinase</keyword>
<dbReference type="CDD" id="cd14066">
    <property type="entry name" value="STKc_IRAK"/>
    <property type="match status" value="1"/>
</dbReference>
<dbReference type="Pfam" id="PF12819">
    <property type="entry name" value="Malectin_like"/>
    <property type="match status" value="1"/>
</dbReference>
<keyword evidence="7 16" id="KW-0732">Signal</keyword>
<evidence type="ECO:0000256" key="5">
    <source>
        <dbReference type="ARBA" id="ARBA00022679"/>
    </source>
</evidence>
<evidence type="ECO:0000256" key="2">
    <source>
        <dbReference type="ARBA" id="ARBA00022527"/>
    </source>
</evidence>
<dbReference type="AlphaFoldDB" id="A0A6J1JNT6"/>
<keyword evidence="6 15" id="KW-0812">Transmembrane</keyword>
<sequence length="873" mass="97402">MATLLQISAFLALLVLIQADDPSGFMSIDCGLPANSSYIDAKTRLKYVSDAEFIDTGEIKNISSKFKNKTSENQFRNLRSFPVGIRNCYTIRTPKGGRNRYLIRVSFMHGNYSGKALPTFNLSLGVDYWDSVVIKDADTRVTKELIHVPPLDYVQICLIDVGNGEPFISAIEIRTLDNSTYVAESGSLMLHERLDYGLAPNQTIRYPDDSYDRIWSHSAAPHLPIITSSNDSITSNVFAVPSLVMETAVTPKDLNQFLNFMWNIGNESESYIYMHFTDFIKTGKGEFRAMNIFIHGSYWYGPLVPKYLSDVTLYSTGVIRAPNGGKLNISIQRNDSASLPPIINAIEIYILKQFPQVQTNQAEIEALLNIKSSYKLTKNWQGDPCYPEKYLWEGLNCSYNNSSRQTNIISLNLSLNELAGEISSHISNLTMIRYLDLSNNHLNGTVPEFLATLPFLRVLNLENNNLSGIVPPALFERTKNKTLSLSVEGNPNLCLSEPCNKEKNKKYVVPLAASLGGVALVLLTGGAIFWSQKRRKKREKQISGSSNQGKTLLMPLDTMFSYSEILSITNNFERVIGKGGFGTVYHGYLHSSQVSVKMLSPASVQCYKHFQEEAQLLTKVHHGNLTSVLGYCDEDSHQGLVYEHMDNGNLADHLSEKSNHVLSWKERLRIALDAAQGLEYLHFGCKPPIIHRDLKSTNILLDRNLHAKLADFGFSKAFQLGDGAQASSAVGTPGYLDPEYTTTNKLSEKSDVYSFGVILLEIITGQAAITKSQDNTHIIKWVISGLKEEGIKKIVDPKLGWSFINSSILEFIDLAMNCVASSSTRRPSMTKVVMELKQCLDVLENSQVNNDELSYSLDWVSLGSLISDSNERQ</sequence>
<evidence type="ECO:0000256" key="12">
    <source>
        <dbReference type="ARBA" id="ARBA00022989"/>
    </source>
</evidence>
<dbReference type="SUPFAM" id="SSF52058">
    <property type="entry name" value="L domain-like"/>
    <property type="match status" value="1"/>
</dbReference>
<evidence type="ECO:0000256" key="13">
    <source>
        <dbReference type="ARBA" id="ARBA00023136"/>
    </source>
</evidence>
<evidence type="ECO:0000256" key="16">
    <source>
        <dbReference type="SAM" id="SignalP"/>
    </source>
</evidence>
<organism evidence="18 19">
    <name type="scientific">Cucurbita maxima</name>
    <name type="common">Pumpkin</name>
    <name type="synonym">Winter squash</name>
    <dbReference type="NCBI Taxonomy" id="3661"/>
    <lineage>
        <taxon>Eukaryota</taxon>
        <taxon>Viridiplantae</taxon>
        <taxon>Streptophyta</taxon>
        <taxon>Embryophyta</taxon>
        <taxon>Tracheophyta</taxon>
        <taxon>Spermatophyta</taxon>
        <taxon>Magnoliopsida</taxon>
        <taxon>eudicotyledons</taxon>
        <taxon>Gunneridae</taxon>
        <taxon>Pentapetalae</taxon>
        <taxon>rosids</taxon>
        <taxon>fabids</taxon>
        <taxon>Cucurbitales</taxon>
        <taxon>Cucurbitaceae</taxon>
        <taxon>Cucurbiteae</taxon>
        <taxon>Cucurbita</taxon>
    </lineage>
</organism>
<dbReference type="RefSeq" id="XP_022992102.1">
    <property type="nucleotide sequence ID" value="XM_023136334.1"/>
</dbReference>
<dbReference type="InterPro" id="IPR008271">
    <property type="entry name" value="Ser/Thr_kinase_AS"/>
</dbReference>
<evidence type="ECO:0000256" key="10">
    <source>
        <dbReference type="ARBA" id="ARBA00022777"/>
    </source>
</evidence>
<dbReference type="GO" id="GO:0005524">
    <property type="term" value="F:ATP binding"/>
    <property type="evidence" value="ECO:0007669"/>
    <property type="project" value="UniProtKB-KW"/>
</dbReference>
<keyword evidence="2" id="KW-0723">Serine/threonine-protein kinase</keyword>
<accession>A0A6J1JNT6</accession>
<keyword evidence="12 15" id="KW-1133">Transmembrane helix</keyword>
<keyword evidence="5" id="KW-0808">Transferase</keyword>
<dbReference type="Gene3D" id="3.80.10.10">
    <property type="entry name" value="Ribonuclease Inhibitor"/>
    <property type="match status" value="1"/>
</dbReference>
<evidence type="ECO:0000256" key="15">
    <source>
        <dbReference type="SAM" id="Phobius"/>
    </source>
</evidence>
<proteinExistence type="predicted"/>
<feature type="signal peptide" evidence="16">
    <location>
        <begin position="1"/>
        <end position="19"/>
    </location>
</feature>
<evidence type="ECO:0000313" key="18">
    <source>
        <dbReference type="Proteomes" id="UP000504608"/>
    </source>
</evidence>
<dbReference type="GO" id="GO:0004674">
    <property type="term" value="F:protein serine/threonine kinase activity"/>
    <property type="evidence" value="ECO:0007669"/>
    <property type="project" value="UniProtKB-KW"/>
</dbReference>
<dbReference type="Gene3D" id="1.10.510.10">
    <property type="entry name" value="Transferase(Phosphotransferase) domain 1"/>
    <property type="match status" value="1"/>
</dbReference>
<dbReference type="KEGG" id="cmax:111488547"/>
<dbReference type="InterPro" id="IPR000719">
    <property type="entry name" value="Prot_kinase_dom"/>
</dbReference>
<feature type="transmembrane region" description="Helical" evidence="15">
    <location>
        <begin position="507"/>
        <end position="530"/>
    </location>
</feature>
<keyword evidence="3" id="KW-0597">Phosphoprotein</keyword>
<dbReference type="PROSITE" id="PS50011">
    <property type="entry name" value="PROTEIN_KINASE_DOM"/>
    <property type="match status" value="1"/>
</dbReference>
<dbReference type="GO" id="GO:0016020">
    <property type="term" value="C:membrane"/>
    <property type="evidence" value="ECO:0007669"/>
    <property type="project" value="UniProtKB-SubCell"/>
</dbReference>
<dbReference type="Gene3D" id="3.30.200.20">
    <property type="entry name" value="Phosphorylase Kinase, domain 1"/>
    <property type="match status" value="1"/>
</dbReference>
<evidence type="ECO:0000259" key="17">
    <source>
        <dbReference type="PROSITE" id="PS50011"/>
    </source>
</evidence>
<evidence type="ECO:0000256" key="1">
    <source>
        <dbReference type="ARBA" id="ARBA00004167"/>
    </source>
</evidence>
<dbReference type="PANTHER" id="PTHR45631">
    <property type="entry name" value="OS07G0107800 PROTEIN-RELATED"/>
    <property type="match status" value="1"/>
</dbReference>
<keyword evidence="8" id="KW-0677">Repeat</keyword>
<dbReference type="InterPro" id="IPR011009">
    <property type="entry name" value="Kinase-like_dom_sf"/>
</dbReference>
<evidence type="ECO:0000256" key="11">
    <source>
        <dbReference type="ARBA" id="ARBA00022840"/>
    </source>
</evidence>
<reference evidence="19" key="1">
    <citation type="submission" date="2025-08" db="UniProtKB">
        <authorList>
            <consortium name="RefSeq"/>
        </authorList>
    </citation>
    <scope>IDENTIFICATION</scope>
    <source>
        <tissue evidence="19">Young leaves</tissue>
    </source>
</reference>
<evidence type="ECO:0000256" key="3">
    <source>
        <dbReference type="ARBA" id="ARBA00022553"/>
    </source>
</evidence>
<feature type="domain" description="Protein kinase" evidence="17">
    <location>
        <begin position="570"/>
        <end position="840"/>
    </location>
</feature>
<dbReference type="InterPro" id="IPR032675">
    <property type="entry name" value="LRR_dom_sf"/>
</dbReference>
<dbReference type="InterPro" id="IPR001611">
    <property type="entry name" value="Leu-rich_rpt"/>
</dbReference>